<dbReference type="Gene3D" id="1.20.81.30">
    <property type="entry name" value="Type II secretion system (T2SS), domain F"/>
    <property type="match status" value="2"/>
</dbReference>
<evidence type="ECO:0000256" key="2">
    <source>
        <dbReference type="ARBA" id="ARBA00005745"/>
    </source>
</evidence>
<dbReference type="Pfam" id="PF00482">
    <property type="entry name" value="T2SSF"/>
    <property type="match status" value="2"/>
</dbReference>
<feature type="domain" description="Type II secretion system protein GspF" evidence="11">
    <location>
        <begin position="64"/>
        <end position="186"/>
    </location>
</feature>
<accession>A0A9Q7E4C6</accession>
<evidence type="ECO:0000259" key="11">
    <source>
        <dbReference type="Pfam" id="PF00482"/>
    </source>
</evidence>
<evidence type="ECO:0000256" key="9">
    <source>
        <dbReference type="RuleBase" id="RU003923"/>
    </source>
</evidence>
<evidence type="ECO:0000256" key="4">
    <source>
        <dbReference type="ARBA" id="ARBA00022475"/>
    </source>
</evidence>
<dbReference type="AlphaFoldDB" id="A0A9Q7E4C6"/>
<dbReference type="EMBL" id="CP066558">
    <property type="protein sequence ID" value="QQF81948.1"/>
    <property type="molecule type" value="Genomic_DNA"/>
</dbReference>
<dbReference type="PRINTS" id="PR00812">
    <property type="entry name" value="BCTERIALGSPF"/>
</dbReference>
<keyword evidence="7 10" id="KW-1133">Transmembrane helix</keyword>
<evidence type="ECO:0000313" key="12">
    <source>
        <dbReference type="EMBL" id="QQF81948.1"/>
    </source>
</evidence>
<evidence type="ECO:0000256" key="8">
    <source>
        <dbReference type="ARBA" id="ARBA00023136"/>
    </source>
</evidence>
<name>A0A9Q7E4C6_HISSO</name>
<dbReference type="RefSeq" id="WP_012341581.1">
    <property type="nucleotide sequence ID" value="NZ_CP018802.1"/>
</dbReference>
<organism evidence="12 13">
    <name type="scientific">Histophilus somni</name>
    <name type="common">Haemophilus somnus</name>
    <dbReference type="NCBI Taxonomy" id="731"/>
    <lineage>
        <taxon>Bacteria</taxon>
        <taxon>Pseudomonadati</taxon>
        <taxon>Pseudomonadota</taxon>
        <taxon>Gammaproteobacteria</taxon>
        <taxon>Pasteurellales</taxon>
        <taxon>Pasteurellaceae</taxon>
        <taxon>Histophilus</taxon>
    </lineage>
</organism>
<dbReference type="GO" id="GO:0015628">
    <property type="term" value="P:protein secretion by the type II secretion system"/>
    <property type="evidence" value="ECO:0007669"/>
    <property type="project" value="TreeGrafter"/>
</dbReference>
<feature type="transmembrane region" description="Helical" evidence="10">
    <location>
        <begin position="162"/>
        <end position="185"/>
    </location>
</feature>
<evidence type="ECO:0000256" key="10">
    <source>
        <dbReference type="SAM" id="Phobius"/>
    </source>
</evidence>
<dbReference type="InterPro" id="IPR018076">
    <property type="entry name" value="T2SS_GspF_dom"/>
</dbReference>
<feature type="transmembrane region" description="Helical" evidence="10">
    <location>
        <begin position="205"/>
        <end position="231"/>
    </location>
</feature>
<keyword evidence="4" id="KW-1003">Cell membrane</keyword>
<dbReference type="OrthoDB" id="9805682at2"/>
<evidence type="ECO:0000256" key="6">
    <source>
        <dbReference type="ARBA" id="ARBA00022692"/>
    </source>
</evidence>
<keyword evidence="3 9" id="KW-0813">Transport</keyword>
<evidence type="ECO:0000313" key="13">
    <source>
        <dbReference type="Proteomes" id="UP000595373"/>
    </source>
</evidence>
<dbReference type="GeneID" id="31487045"/>
<protein>
    <submittedName>
        <fullName evidence="12">Type II secretion system F family protein</fullName>
    </submittedName>
</protein>
<sequence>MQNLKLFSWKATNFLQQKQAGMLVIENVQEAKRYLLQQGLNNIYLQRHWQLNKKPKKIEFCDLLTQLAMLLQSSIPLKDSLQILLRNCVNISLNQWVRYILKNLEGGLSFSQSVAQSGLYFSYQERQLISVGEMTGDLASVCQQIAEHRQQALALQRKIQKILLYPMIVLSISVILTALLLIFIVPQFAEMYGSNQSELPFFTQLLLNISSFLQQYFFHMIAVSILFFYLIKLRLHNSYSFQLKKDWFLSHVPLLNKIIRLNRTISFCRSLGLMLNSGIPLQQSLYSFLPQNSINIQKKIEGDLTLINEVKLTLRGIEQGYKFSQSVSSNLFSIQTQQMLQVGEKSGNLGLILQHIAENQQQQLDHQIDLLSQMLEPFMMVIIGGLIGLIMLGMYLPIFNMGSLIQ</sequence>
<dbReference type="PANTHER" id="PTHR30012:SF7">
    <property type="entry name" value="PROTEIN TRANSPORT PROTEIN HOFC HOMOLOG"/>
    <property type="match status" value="1"/>
</dbReference>
<keyword evidence="13" id="KW-1185">Reference proteome</keyword>
<evidence type="ECO:0000256" key="5">
    <source>
        <dbReference type="ARBA" id="ARBA00022519"/>
    </source>
</evidence>
<feature type="domain" description="Type II secretion system protein GspF" evidence="11">
    <location>
        <begin position="267"/>
        <end position="397"/>
    </location>
</feature>
<reference evidence="12 13" key="1">
    <citation type="submission" date="2020-12" db="EMBL/GenBank/DDBJ databases">
        <title>ASc-MMNZ-VFA-070.</title>
        <authorList>
            <person name="Schryvers A."/>
            <person name="Mostafa Nazari M."/>
            <person name="Farshchi Andisi V."/>
            <person name="Timsit E."/>
            <person name="Walter Morck D."/>
        </authorList>
    </citation>
    <scope>NUCLEOTIDE SEQUENCE [LARGE SCALE GENOMIC DNA]</scope>
    <source>
        <strain evidence="12 13">ASc-MMNZ-VFA-070</strain>
    </source>
</reference>
<dbReference type="PANTHER" id="PTHR30012">
    <property type="entry name" value="GENERAL SECRETION PATHWAY PROTEIN"/>
    <property type="match status" value="1"/>
</dbReference>
<feature type="transmembrane region" description="Helical" evidence="10">
    <location>
        <begin position="378"/>
        <end position="398"/>
    </location>
</feature>
<dbReference type="Proteomes" id="UP000595373">
    <property type="component" value="Chromosome"/>
</dbReference>
<proteinExistence type="inferred from homology"/>
<keyword evidence="6 9" id="KW-0812">Transmembrane</keyword>
<keyword evidence="5" id="KW-0997">Cell inner membrane</keyword>
<gene>
    <name evidence="12" type="ORF">JFL49_07730</name>
</gene>
<keyword evidence="8 10" id="KW-0472">Membrane</keyword>
<evidence type="ECO:0000256" key="3">
    <source>
        <dbReference type="ARBA" id="ARBA00022448"/>
    </source>
</evidence>
<dbReference type="GO" id="GO:0005886">
    <property type="term" value="C:plasma membrane"/>
    <property type="evidence" value="ECO:0007669"/>
    <property type="project" value="UniProtKB-SubCell"/>
</dbReference>
<dbReference type="InterPro" id="IPR001992">
    <property type="entry name" value="T2SS_GspF/T4SS_PilC_CS"/>
</dbReference>
<comment type="similarity">
    <text evidence="2 9">Belongs to the GSP F family.</text>
</comment>
<dbReference type="InterPro" id="IPR042094">
    <property type="entry name" value="T2SS_GspF_sf"/>
</dbReference>
<evidence type="ECO:0000256" key="1">
    <source>
        <dbReference type="ARBA" id="ARBA00004429"/>
    </source>
</evidence>
<comment type="subcellular location">
    <subcellularLocation>
        <location evidence="1 9">Cell inner membrane</location>
        <topology evidence="1 9">Multi-pass membrane protein</topology>
    </subcellularLocation>
</comment>
<dbReference type="PROSITE" id="PS00874">
    <property type="entry name" value="T2SP_F"/>
    <property type="match status" value="1"/>
</dbReference>
<dbReference type="InterPro" id="IPR003004">
    <property type="entry name" value="GspF/PilC"/>
</dbReference>
<evidence type="ECO:0000256" key="7">
    <source>
        <dbReference type="ARBA" id="ARBA00022989"/>
    </source>
</evidence>